<accession>M2SY68</accession>
<sequence>MSAKGLVAAVRPQTSSWSSEGAAQLGFGSGLALSATASEARAGSATGQSLRGLMHAERLAERLERFACLPLPLPLSHAPAPALDKLPAIESSIAPHGVLLAGRAICPPPTGQTTRAARRRGHTNKTQKEAFGLPKAVGESSKTCMGVDSRLHTYVSRDK</sequence>
<dbReference type="Proteomes" id="UP000016934">
    <property type="component" value="Unassembled WGS sequence"/>
</dbReference>
<keyword evidence="3" id="KW-1185">Reference proteome</keyword>
<evidence type="ECO:0000256" key="1">
    <source>
        <dbReference type="SAM" id="MobiDB-lite"/>
    </source>
</evidence>
<dbReference type="AlphaFoldDB" id="M2SY68"/>
<name>M2SY68_COCSN</name>
<dbReference type="EMBL" id="KB445647">
    <property type="protein sequence ID" value="EMD61891.1"/>
    <property type="molecule type" value="Genomic_DNA"/>
</dbReference>
<reference evidence="2 3" key="1">
    <citation type="journal article" date="2012" name="PLoS Pathog.">
        <title>Diverse lifestyles and strategies of plant pathogenesis encoded in the genomes of eighteen Dothideomycetes fungi.</title>
        <authorList>
            <person name="Ohm R.A."/>
            <person name="Feau N."/>
            <person name="Henrissat B."/>
            <person name="Schoch C.L."/>
            <person name="Horwitz B.A."/>
            <person name="Barry K.W."/>
            <person name="Condon B.J."/>
            <person name="Copeland A.C."/>
            <person name="Dhillon B."/>
            <person name="Glaser F."/>
            <person name="Hesse C.N."/>
            <person name="Kosti I."/>
            <person name="LaButti K."/>
            <person name="Lindquist E.A."/>
            <person name="Lucas S."/>
            <person name="Salamov A.A."/>
            <person name="Bradshaw R.E."/>
            <person name="Ciuffetti L."/>
            <person name="Hamelin R.C."/>
            <person name="Kema G.H.J."/>
            <person name="Lawrence C."/>
            <person name="Scott J.A."/>
            <person name="Spatafora J.W."/>
            <person name="Turgeon B.G."/>
            <person name="de Wit P.J.G.M."/>
            <person name="Zhong S."/>
            <person name="Goodwin S.B."/>
            <person name="Grigoriev I.V."/>
        </authorList>
    </citation>
    <scope>NUCLEOTIDE SEQUENCE [LARGE SCALE GENOMIC DNA]</scope>
    <source>
        <strain evidence="3">ND90Pr / ATCC 201652</strain>
    </source>
</reference>
<organism evidence="2 3">
    <name type="scientific">Cochliobolus sativus (strain ND90Pr / ATCC 201652)</name>
    <name type="common">Common root rot and spot blotch fungus</name>
    <name type="synonym">Bipolaris sorokiniana</name>
    <dbReference type="NCBI Taxonomy" id="665912"/>
    <lineage>
        <taxon>Eukaryota</taxon>
        <taxon>Fungi</taxon>
        <taxon>Dikarya</taxon>
        <taxon>Ascomycota</taxon>
        <taxon>Pezizomycotina</taxon>
        <taxon>Dothideomycetes</taxon>
        <taxon>Pleosporomycetidae</taxon>
        <taxon>Pleosporales</taxon>
        <taxon>Pleosporineae</taxon>
        <taxon>Pleosporaceae</taxon>
        <taxon>Bipolaris</taxon>
    </lineage>
</organism>
<evidence type="ECO:0000313" key="2">
    <source>
        <dbReference type="EMBL" id="EMD61891.1"/>
    </source>
</evidence>
<proteinExistence type="predicted"/>
<feature type="region of interest" description="Disordered" evidence="1">
    <location>
        <begin position="107"/>
        <end position="130"/>
    </location>
</feature>
<feature type="compositionally biased region" description="Basic residues" evidence="1">
    <location>
        <begin position="116"/>
        <end position="125"/>
    </location>
</feature>
<dbReference type="RefSeq" id="XP_007702265.1">
    <property type="nucleotide sequence ID" value="XM_007704075.1"/>
</dbReference>
<dbReference type="HOGENOM" id="CLU_1660595_0_0_1"/>
<dbReference type="GeneID" id="19134665"/>
<protein>
    <submittedName>
        <fullName evidence="2">Uncharacterized protein</fullName>
    </submittedName>
</protein>
<dbReference type="KEGG" id="bsc:COCSADRAFT_225405"/>
<gene>
    <name evidence="2" type="ORF">COCSADRAFT_225405</name>
</gene>
<reference evidence="3" key="2">
    <citation type="journal article" date="2013" name="PLoS Genet.">
        <title>Comparative genome structure, secondary metabolite, and effector coding capacity across Cochliobolus pathogens.</title>
        <authorList>
            <person name="Condon B.J."/>
            <person name="Leng Y."/>
            <person name="Wu D."/>
            <person name="Bushley K.E."/>
            <person name="Ohm R.A."/>
            <person name="Otillar R."/>
            <person name="Martin J."/>
            <person name="Schackwitz W."/>
            <person name="Grimwood J."/>
            <person name="MohdZainudin N."/>
            <person name="Xue C."/>
            <person name="Wang R."/>
            <person name="Manning V.A."/>
            <person name="Dhillon B."/>
            <person name="Tu Z.J."/>
            <person name="Steffenson B.J."/>
            <person name="Salamov A."/>
            <person name="Sun H."/>
            <person name="Lowry S."/>
            <person name="LaButti K."/>
            <person name="Han J."/>
            <person name="Copeland A."/>
            <person name="Lindquist E."/>
            <person name="Barry K."/>
            <person name="Schmutz J."/>
            <person name="Baker S.E."/>
            <person name="Ciuffetti L.M."/>
            <person name="Grigoriev I.V."/>
            <person name="Zhong S."/>
            <person name="Turgeon B.G."/>
        </authorList>
    </citation>
    <scope>NUCLEOTIDE SEQUENCE [LARGE SCALE GENOMIC DNA]</scope>
    <source>
        <strain evidence="3">ND90Pr / ATCC 201652</strain>
    </source>
</reference>
<evidence type="ECO:0000313" key="3">
    <source>
        <dbReference type="Proteomes" id="UP000016934"/>
    </source>
</evidence>
<dbReference type="OrthoDB" id="10574523at2759"/>